<sequence>MDNQVYGVSTDKRLIESLRHNCGPLLLGALEDTGIIETMLNPDGTLWVERYGAGQECIGSLPLSQGKMILSLVASALGVVVTDKTPIVEGEFPLDGARFEGAFPPIVGPGVSFTHRKKASKVFTLEEYRAAGSITTEGIGIITDAVAHRKNIVVVGGTSSGKTTFVNAIIDRISALCPDDRLVILEDTAELQCTSKNKVFLRTSSIPGAEIGLRQLAKVCMRYNPTRILIGEVRDAAALELLKLWNTGHPGGIGTFHADSAEEALERLEEIVEEAGLGSKQKLIGRAVDLIVYMEKTTDGIRRISNMMRVDSFDSATLTYNTEVIYEA</sequence>
<evidence type="ECO:0000259" key="2">
    <source>
        <dbReference type="Pfam" id="PF00437"/>
    </source>
</evidence>
<dbReference type="InterPro" id="IPR050921">
    <property type="entry name" value="T4SS_GSP_E_ATPase"/>
</dbReference>
<dbReference type="SUPFAM" id="SSF52540">
    <property type="entry name" value="P-loop containing nucleoside triphosphate hydrolases"/>
    <property type="match status" value="1"/>
</dbReference>
<name>A0A0X8JS02_9BACT</name>
<dbReference type="GO" id="GO:0005524">
    <property type="term" value="F:ATP binding"/>
    <property type="evidence" value="ECO:0007669"/>
    <property type="project" value="InterPro"/>
</dbReference>
<organism evidence="3 4">
    <name type="scientific">Desulfomicrobium orale DSM 12838</name>
    <dbReference type="NCBI Taxonomy" id="888061"/>
    <lineage>
        <taxon>Bacteria</taxon>
        <taxon>Pseudomonadati</taxon>
        <taxon>Thermodesulfobacteriota</taxon>
        <taxon>Desulfovibrionia</taxon>
        <taxon>Desulfovibrionales</taxon>
        <taxon>Desulfomicrobiaceae</taxon>
        <taxon>Desulfomicrobium</taxon>
    </lineage>
</organism>
<dbReference type="Gene3D" id="3.40.50.300">
    <property type="entry name" value="P-loop containing nucleotide triphosphate hydrolases"/>
    <property type="match status" value="1"/>
</dbReference>
<dbReference type="PANTHER" id="PTHR30486:SF6">
    <property type="entry name" value="TYPE IV PILUS RETRACTATION ATPASE PILT"/>
    <property type="match status" value="1"/>
</dbReference>
<evidence type="ECO:0000313" key="4">
    <source>
        <dbReference type="Proteomes" id="UP000063964"/>
    </source>
</evidence>
<dbReference type="Proteomes" id="UP000063964">
    <property type="component" value="Chromosome"/>
</dbReference>
<dbReference type="CDD" id="cd01130">
    <property type="entry name" value="VirB11-like_ATPase"/>
    <property type="match status" value="1"/>
</dbReference>
<dbReference type="KEGG" id="doa:AXF15_12340"/>
<dbReference type="EMBL" id="CP014230">
    <property type="protein sequence ID" value="AMD93810.1"/>
    <property type="molecule type" value="Genomic_DNA"/>
</dbReference>
<evidence type="ECO:0000256" key="1">
    <source>
        <dbReference type="ARBA" id="ARBA00006611"/>
    </source>
</evidence>
<dbReference type="PANTHER" id="PTHR30486">
    <property type="entry name" value="TWITCHING MOTILITY PROTEIN PILT"/>
    <property type="match status" value="1"/>
</dbReference>
<dbReference type="AlphaFoldDB" id="A0A0X8JS02"/>
<dbReference type="RefSeq" id="WP_066608062.1">
    <property type="nucleotide sequence ID" value="NZ_CP014230.1"/>
</dbReference>
<dbReference type="Gene3D" id="3.30.450.90">
    <property type="match status" value="1"/>
</dbReference>
<protein>
    <submittedName>
        <fullName evidence="3">Conjugal transfer protein TrbB</fullName>
    </submittedName>
</protein>
<reference evidence="4" key="1">
    <citation type="submission" date="2016-02" db="EMBL/GenBank/DDBJ databases">
        <authorList>
            <person name="Holder M.E."/>
            <person name="Ajami N.J."/>
            <person name="Petrosino J.F."/>
        </authorList>
    </citation>
    <scope>NUCLEOTIDE SEQUENCE [LARGE SCALE GENOMIC DNA]</scope>
    <source>
        <strain evidence="4">DSM 12838</strain>
    </source>
</reference>
<dbReference type="GO" id="GO:0005737">
    <property type="term" value="C:cytoplasm"/>
    <property type="evidence" value="ECO:0007669"/>
    <property type="project" value="InterPro"/>
</dbReference>
<dbReference type="InterPro" id="IPR001482">
    <property type="entry name" value="T2SS/T4SS_dom"/>
</dbReference>
<accession>A0A0X8JS02</accession>
<proteinExistence type="inferred from homology"/>
<dbReference type="NCBIfam" id="TIGR02782">
    <property type="entry name" value="TrbB_P"/>
    <property type="match status" value="1"/>
</dbReference>
<dbReference type="InterPro" id="IPR014149">
    <property type="entry name" value="Conjug-transfer_TrbB"/>
</dbReference>
<feature type="domain" description="Bacterial type II secretion system protein E" evidence="2">
    <location>
        <begin position="110"/>
        <end position="292"/>
    </location>
</feature>
<dbReference type="GO" id="GO:0016887">
    <property type="term" value="F:ATP hydrolysis activity"/>
    <property type="evidence" value="ECO:0007669"/>
    <property type="project" value="InterPro"/>
</dbReference>
<keyword evidence="4" id="KW-1185">Reference proteome</keyword>
<gene>
    <name evidence="3" type="ORF">AXF15_12340</name>
</gene>
<evidence type="ECO:0000313" key="3">
    <source>
        <dbReference type="EMBL" id="AMD93810.1"/>
    </source>
</evidence>
<comment type="similarity">
    <text evidence="1">Belongs to the GSP E family.</text>
</comment>
<dbReference type="Pfam" id="PF00437">
    <property type="entry name" value="T2SSE"/>
    <property type="match status" value="1"/>
</dbReference>
<dbReference type="OrthoDB" id="9810761at2"/>
<dbReference type="STRING" id="888061.AXF15_12340"/>
<dbReference type="InterPro" id="IPR027417">
    <property type="entry name" value="P-loop_NTPase"/>
</dbReference>